<evidence type="ECO:0000256" key="5">
    <source>
        <dbReference type="ARBA" id="ARBA00023242"/>
    </source>
</evidence>
<dbReference type="GO" id="GO:0003714">
    <property type="term" value="F:transcription corepressor activity"/>
    <property type="evidence" value="ECO:0007669"/>
    <property type="project" value="TreeGrafter"/>
</dbReference>
<keyword evidence="3" id="KW-0805">Transcription regulation</keyword>
<dbReference type="Pfam" id="PF16282">
    <property type="entry name" value="SANT_DAMP1_like"/>
    <property type="match status" value="1"/>
</dbReference>
<feature type="compositionally biased region" description="Polar residues" evidence="7">
    <location>
        <begin position="437"/>
        <end position="448"/>
    </location>
</feature>
<evidence type="ECO:0000256" key="2">
    <source>
        <dbReference type="ARBA" id="ARBA00022853"/>
    </source>
</evidence>
<protein>
    <recommendedName>
        <fullName evidence="8">dAMP1 SANT/Myb-like domain-containing protein</fullName>
    </recommendedName>
</protein>
<dbReference type="GO" id="GO:0035267">
    <property type="term" value="C:NuA4 histone acetyltransferase complex"/>
    <property type="evidence" value="ECO:0007669"/>
    <property type="project" value="InterPro"/>
</dbReference>
<proteinExistence type="predicted"/>
<name>A0AAD9LH63_BABDI</name>
<dbReference type="EMBL" id="JAHBMH010000044">
    <property type="protein sequence ID" value="KAK1936305.1"/>
    <property type="molecule type" value="Genomic_DNA"/>
</dbReference>
<feature type="region of interest" description="Disordered" evidence="7">
    <location>
        <begin position="672"/>
        <end position="702"/>
    </location>
</feature>
<dbReference type="GO" id="GO:0000122">
    <property type="term" value="P:negative regulation of transcription by RNA polymerase II"/>
    <property type="evidence" value="ECO:0007669"/>
    <property type="project" value="TreeGrafter"/>
</dbReference>
<keyword evidence="4" id="KW-0804">Transcription</keyword>
<evidence type="ECO:0000256" key="3">
    <source>
        <dbReference type="ARBA" id="ARBA00023015"/>
    </source>
</evidence>
<evidence type="ECO:0000256" key="4">
    <source>
        <dbReference type="ARBA" id="ARBA00023163"/>
    </source>
</evidence>
<keyword evidence="2" id="KW-0156">Chromatin regulator</keyword>
<dbReference type="PANTHER" id="PTHR12855:SF10">
    <property type="entry name" value="DNA METHYLTRANSFERASE 1-ASSOCIATED PROTEIN 1"/>
    <property type="match status" value="1"/>
</dbReference>
<feature type="region of interest" description="Disordered" evidence="7">
    <location>
        <begin position="389"/>
        <end position="463"/>
    </location>
</feature>
<keyword evidence="5" id="KW-0539">Nucleus</keyword>
<organism evidence="9 10">
    <name type="scientific">Babesia divergens</name>
    <dbReference type="NCBI Taxonomy" id="32595"/>
    <lineage>
        <taxon>Eukaryota</taxon>
        <taxon>Sar</taxon>
        <taxon>Alveolata</taxon>
        <taxon>Apicomplexa</taxon>
        <taxon>Aconoidasida</taxon>
        <taxon>Piroplasmida</taxon>
        <taxon>Babesiidae</taxon>
        <taxon>Babesia</taxon>
    </lineage>
</organism>
<keyword evidence="10" id="KW-1185">Reference proteome</keyword>
<gene>
    <name evidence="9" type="ORF">X943_002662</name>
</gene>
<feature type="compositionally biased region" description="Polar residues" evidence="7">
    <location>
        <begin position="673"/>
        <end position="702"/>
    </location>
</feature>
<dbReference type="AlphaFoldDB" id="A0AAD9LH63"/>
<evidence type="ECO:0000256" key="6">
    <source>
        <dbReference type="SAM" id="Coils"/>
    </source>
</evidence>
<reference evidence="9" key="1">
    <citation type="journal article" date="2014" name="Nucleic Acids Res.">
        <title>The evolutionary dynamics of variant antigen genes in Babesia reveal a history of genomic innovation underlying host-parasite interaction.</title>
        <authorList>
            <person name="Jackson A.P."/>
            <person name="Otto T.D."/>
            <person name="Darby A."/>
            <person name="Ramaprasad A."/>
            <person name="Xia D."/>
            <person name="Echaide I.E."/>
            <person name="Farber M."/>
            <person name="Gahlot S."/>
            <person name="Gamble J."/>
            <person name="Gupta D."/>
            <person name="Gupta Y."/>
            <person name="Jackson L."/>
            <person name="Malandrin L."/>
            <person name="Malas T.B."/>
            <person name="Moussa E."/>
            <person name="Nair M."/>
            <person name="Reid A.J."/>
            <person name="Sanders M."/>
            <person name="Sharma J."/>
            <person name="Tracey A."/>
            <person name="Quail M.A."/>
            <person name="Weir W."/>
            <person name="Wastling J.M."/>
            <person name="Hall N."/>
            <person name="Willadsen P."/>
            <person name="Lingelbach K."/>
            <person name="Shiels B."/>
            <person name="Tait A."/>
            <person name="Berriman M."/>
            <person name="Allred D.R."/>
            <person name="Pain A."/>
        </authorList>
    </citation>
    <scope>NUCLEOTIDE SEQUENCE</scope>
    <source>
        <strain evidence="9">1802A</strain>
    </source>
</reference>
<accession>A0AAD9LH63</accession>
<evidence type="ECO:0000256" key="1">
    <source>
        <dbReference type="ARBA" id="ARBA00004123"/>
    </source>
</evidence>
<reference evidence="9" key="2">
    <citation type="submission" date="2021-05" db="EMBL/GenBank/DDBJ databases">
        <authorList>
            <person name="Pain A."/>
        </authorList>
    </citation>
    <scope>NUCLEOTIDE SEQUENCE</scope>
    <source>
        <strain evidence="9">1802A</strain>
    </source>
</reference>
<dbReference type="GO" id="GO:0000812">
    <property type="term" value="C:Swr1 complex"/>
    <property type="evidence" value="ECO:0007669"/>
    <property type="project" value="TreeGrafter"/>
</dbReference>
<feature type="domain" description="DAMP1 SANT/Myb-like" evidence="8">
    <location>
        <begin position="119"/>
        <end position="192"/>
    </location>
</feature>
<dbReference type="InterPro" id="IPR027109">
    <property type="entry name" value="Swc4/Dmap1"/>
</dbReference>
<dbReference type="GO" id="GO:0006281">
    <property type="term" value="P:DNA repair"/>
    <property type="evidence" value="ECO:0007669"/>
    <property type="project" value="InterPro"/>
</dbReference>
<feature type="coiled-coil region" evidence="6">
    <location>
        <begin position="252"/>
        <end position="296"/>
    </location>
</feature>
<evidence type="ECO:0000313" key="10">
    <source>
        <dbReference type="Proteomes" id="UP001195914"/>
    </source>
</evidence>
<comment type="subcellular location">
    <subcellularLocation>
        <location evidence="1">Nucleus</location>
    </subcellularLocation>
</comment>
<dbReference type="PANTHER" id="PTHR12855">
    <property type="entry name" value="DNA METHYLTRANSFERASE 1-ASSOCIATED PROTEIN 1 FAMILY MEMBER"/>
    <property type="match status" value="1"/>
</dbReference>
<evidence type="ECO:0000259" key="8">
    <source>
        <dbReference type="Pfam" id="PF16282"/>
    </source>
</evidence>
<dbReference type="InterPro" id="IPR032563">
    <property type="entry name" value="DAMP1_SANT-like"/>
</dbReference>
<sequence>MDQRIFQIYISLQSGSQNASTPTQSESTNVRRVWRLCPFRNPARSDGLVLKHWQQVELKNENTKNNTNELHGINVSYAPTLDSDITSTLPKVDEETNVVDAYTFAKIAPAIKVYRYSDDFYRYNIVVSGTKFTNHYNQDLDPSWTKEETDLLFDLCEMFELRFIAIHDRFKWRKEITLEKLKHRYYAVTKRIVEFSFEEKIKVEMAKHNNPNHPVVVALREEMTRHPLVKYVYNMEHDRERRIMLERSFRITEEQKQEESQLLDDIKEAESLFKKEERKKNELRKLKRKFNVIEDAIPSPSIGQLHSKDVWLASDIVTSYKAQIPSKHNDAVDEMLAALNISAPVVSSRASNELYCVVRGDAAIMINLVNKVDSLKRELDHWRAIAGPLPEQIGTPKSKDEKPVVNQETSDLPSVFQTPRPIMPPKVFPKPKPPMPQQGSSEETTQASEPAKQFSEQQQQDSQNTAIMFQQQMARQRMMMAQQGPPRPQMQQMYPMKLSPSGNSSPHSFQQQGPYGHMMQHQTPQHVNQPQHMGQQSPIAKQRPAMHQMMQQGMHPSHPMMQQHRVPPQRMMQYPQYSQQSYQPGFQQQQFAPMPMRVHPQGVYYTNQMYPQAHFGHMMQHPMPHTQTGMHQMGQNPQMQMQPQIQGQPQAQIQGQVASHMQGQVPGHMQHMIGQQGTQHAISQQPVASKSQQMSPNQTRSM</sequence>
<feature type="compositionally biased region" description="Low complexity" evidence="7">
    <location>
        <begin position="453"/>
        <end position="463"/>
    </location>
</feature>
<dbReference type="GO" id="GO:0006338">
    <property type="term" value="P:chromatin remodeling"/>
    <property type="evidence" value="ECO:0007669"/>
    <property type="project" value="InterPro"/>
</dbReference>
<keyword evidence="6" id="KW-0175">Coiled coil</keyword>
<evidence type="ECO:0000313" key="9">
    <source>
        <dbReference type="EMBL" id="KAK1936305.1"/>
    </source>
</evidence>
<dbReference type="Gene3D" id="1.10.10.60">
    <property type="entry name" value="Homeodomain-like"/>
    <property type="match status" value="1"/>
</dbReference>
<feature type="compositionally biased region" description="Pro residues" evidence="7">
    <location>
        <begin position="421"/>
        <end position="436"/>
    </location>
</feature>
<evidence type="ECO:0000256" key="7">
    <source>
        <dbReference type="SAM" id="MobiDB-lite"/>
    </source>
</evidence>
<comment type="caution">
    <text evidence="9">The sequence shown here is derived from an EMBL/GenBank/DDBJ whole genome shotgun (WGS) entry which is preliminary data.</text>
</comment>
<dbReference type="Proteomes" id="UP001195914">
    <property type="component" value="Unassembled WGS sequence"/>
</dbReference>
<feature type="compositionally biased region" description="Polar residues" evidence="7">
    <location>
        <begin position="406"/>
        <end position="417"/>
    </location>
</feature>